<dbReference type="Gene3D" id="3.40.50.300">
    <property type="entry name" value="P-loop containing nucleotide triphosphate hydrolases"/>
    <property type="match status" value="2"/>
</dbReference>
<protein>
    <recommendedName>
        <fullName evidence="3">ATP-dependent RecD2 DNA helicase</fullName>
        <ecNumber evidence="3">5.6.2.3</ecNumber>
    </recommendedName>
    <alternativeName>
        <fullName evidence="3">DNA 5'-3' helicase subunit RecD2</fullName>
    </alternativeName>
</protein>
<comment type="catalytic activity">
    <reaction evidence="3">
        <text>ATP + H2O = ADP + phosphate + H(+)</text>
        <dbReference type="Rhea" id="RHEA:13065"/>
        <dbReference type="ChEBI" id="CHEBI:15377"/>
        <dbReference type="ChEBI" id="CHEBI:15378"/>
        <dbReference type="ChEBI" id="CHEBI:30616"/>
        <dbReference type="ChEBI" id="CHEBI:43474"/>
        <dbReference type="ChEBI" id="CHEBI:456216"/>
        <dbReference type="EC" id="5.6.2.3"/>
    </reaction>
</comment>
<dbReference type="Proteomes" id="UP000054075">
    <property type="component" value="Unassembled WGS sequence"/>
</dbReference>
<dbReference type="GO" id="GO:0017116">
    <property type="term" value="F:single-stranded DNA helicase activity"/>
    <property type="evidence" value="ECO:0007669"/>
    <property type="project" value="TreeGrafter"/>
</dbReference>
<organism evidence="6 7">
    <name type="scientific">Rickettsiella grylli</name>
    <dbReference type="NCBI Taxonomy" id="59196"/>
    <lineage>
        <taxon>Bacteria</taxon>
        <taxon>Pseudomonadati</taxon>
        <taxon>Pseudomonadota</taxon>
        <taxon>Gammaproteobacteria</taxon>
        <taxon>Legionellales</taxon>
        <taxon>Coxiellaceae</taxon>
        <taxon>Rickettsiella</taxon>
    </lineage>
</organism>
<dbReference type="Pfam" id="PF14520">
    <property type="entry name" value="HHH_5"/>
    <property type="match status" value="1"/>
</dbReference>
<dbReference type="CDD" id="cd17933">
    <property type="entry name" value="DEXSc_RecD-like"/>
    <property type="match status" value="1"/>
</dbReference>
<dbReference type="Pfam" id="PF13538">
    <property type="entry name" value="UvrD_C_2"/>
    <property type="match status" value="1"/>
</dbReference>
<comment type="caution">
    <text evidence="6">The sequence shown here is derived from an EMBL/GenBank/DDBJ whole genome shotgun (WGS) entry which is preliminary data.</text>
</comment>
<dbReference type="Pfam" id="PF18335">
    <property type="entry name" value="SH3_13"/>
    <property type="match status" value="1"/>
</dbReference>
<reference evidence="6" key="2">
    <citation type="submission" date="2007-10" db="EMBL/GenBank/DDBJ databases">
        <authorList>
            <person name="Myers G.S."/>
        </authorList>
    </citation>
    <scope>NUCLEOTIDE SEQUENCE [LARGE SCALE GENOMIC DNA]</scope>
</reference>
<dbReference type="CDD" id="cd18809">
    <property type="entry name" value="SF1_C_RecD"/>
    <property type="match status" value="1"/>
</dbReference>
<dbReference type="SMART" id="SM00382">
    <property type="entry name" value="AAA"/>
    <property type="match status" value="1"/>
</dbReference>
<comment type="function">
    <text evidence="3">DNA-dependent ATPase and ATP-dependent 5'-3' DNA helicase. Has no activity on blunt DNA or DNA with 3'-overhangs, requires at least 10 bases of 5'-ssDNA for helicase activity.</text>
</comment>
<dbReference type="HAMAP" id="MF_01488">
    <property type="entry name" value="RecD2"/>
    <property type="match status" value="1"/>
</dbReference>
<dbReference type="Gene3D" id="2.30.30.940">
    <property type="match status" value="1"/>
</dbReference>
<dbReference type="OrthoDB" id="9803432at2"/>
<keyword evidence="3" id="KW-0238">DNA-binding</keyword>
<feature type="domain" description="Helix-hairpin-helix DNA-binding motif class 1" evidence="4">
    <location>
        <begin position="127"/>
        <end position="146"/>
    </location>
</feature>
<feature type="binding site" evidence="3">
    <location>
        <begin position="355"/>
        <end position="359"/>
    </location>
    <ligand>
        <name>ATP</name>
        <dbReference type="ChEBI" id="CHEBI:30616"/>
    </ligand>
</feature>
<dbReference type="PANTHER" id="PTHR43788:SF6">
    <property type="entry name" value="DNA HELICASE B"/>
    <property type="match status" value="1"/>
</dbReference>
<dbReference type="RefSeq" id="WP_006035796.1">
    <property type="nucleotide sequence ID" value="NZ_AAQJ02000001.1"/>
</dbReference>
<dbReference type="InterPro" id="IPR041451">
    <property type="entry name" value="RecD2_SH13"/>
</dbReference>
<gene>
    <name evidence="3" type="primary">recD2</name>
    <name evidence="6" type="ORF">RICGR_0441</name>
</gene>
<dbReference type="SUPFAM" id="SSF47781">
    <property type="entry name" value="RuvA domain 2-like"/>
    <property type="match status" value="1"/>
</dbReference>
<dbReference type="Pfam" id="PF23139">
    <property type="entry name" value="OB_YrrC"/>
    <property type="match status" value="1"/>
</dbReference>
<dbReference type="SUPFAM" id="SSF52540">
    <property type="entry name" value="P-loop containing nucleoside triphosphate hydrolases"/>
    <property type="match status" value="2"/>
</dbReference>
<dbReference type="STRING" id="59196.RICGR_0441"/>
<dbReference type="InterPro" id="IPR010994">
    <property type="entry name" value="RuvA_2-like"/>
</dbReference>
<dbReference type="Gene3D" id="1.10.150.20">
    <property type="entry name" value="5' to 3' exonuclease, C-terminal subdomain"/>
    <property type="match status" value="1"/>
</dbReference>
<dbReference type="EMBL" id="AAQJ02000001">
    <property type="protein sequence ID" value="EDP46829.1"/>
    <property type="molecule type" value="Genomic_DNA"/>
</dbReference>
<dbReference type="InterPro" id="IPR003583">
    <property type="entry name" value="Hlx-hairpin-Hlx_DNA-bd_motif"/>
</dbReference>
<dbReference type="GO" id="GO:0043139">
    <property type="term" value="F:5'-3' DNA helicase activity"/>
    <property type="evidence" value="ECO:0007669"/>
    <property type="project" value="UniProtKB-UniRule"/>
</dbReference>
<evidence type="ECO:0000313" key="7">
    <source>
        <dbReference type="Proteomes" id="UP000054075"/>
    </source>
</evidence>
<reference evidence="6" key="1">
    <citation type="submission" date="2006-04" db="EMBL/GenBank/DDBJ databases">
        <authorList>
            <person name="Seshadri R."/>
            <person name="Federici B.A."/>
        </authorList>
    </citation>
    <scope>NUCLEOTIDE SEQUENCE [LARGE SCALE GENOMIC DNA]</scope>
</reference>
<dbReference type="eggNOG" id="COG0507">
    <property type="taxonomic scope" value="Bacteria"/>
</dbReference>
<dbReference type="GO" id="GO:0005524">
    <property type="term" value="F:ATP binding"/>
    <property type="evidence" value="ECO:0007669"/>
    <property type="project" value="UniProtKB-UniRule"/>
</dbReference>
<dbReference type="GO" id="GO:0006281">
    <property type="term" value="P:DNA repair"/>
    <property type="evidence" value="ECO:0007669"/>
    <property type="project" value="InterPro"/>
</dbReference>
<dbReference type="Pfam" id="PF13245">
    <property type="entry name" value="AAA_19"/>
    <property type="match status" value="1"/>
</dbReference>
<keyword evidence="3 6" id="KW-0347">Helicase</keyword>
<evidence type="ECO:0000256" key="2">
    <source>
        <dbReference type="ARBA" id="ARBA00022840"/>
    </source>
</evidence>
<dbReference type="NCBIfam" id="TIGR01448">
    <property type="entry name" value="recD_rel"/>
    <property type="match status" value="1"/>
</dbReference>
<dbReference type="PANTHER" id="PTHR43788">
    <property type="entry name" value="DNA2/NAM7 HELICASE FAMILY MEMBER"/>
    <property type="match status" value="1"/>
</dbReference>
<dbReference type="Pfam" id="PF14490">
    <property type="entry name" value="HHH_RecD2"/>
    <property type="match status" value="1"/>
</dbReference>
<proteinExistence type="inferred from homology"/>
<keyword evidence="3" id="KW-0413">Isomerase</keyword>
<dbReference type="AlphaFoldDB" id="A8PLI9"/>
<keyword evidence="2 3" id="KW-0067">ATP-binding</keyword>
<dbReference type="Gene3D" id="1.10.10.2220">
    <property type="match status" value="1"/>
</dbReference>
<dbReference type="InterPro" id="IPR050534">
    <property type="entry name" value="Coronavir_polyprotein_1ab"/>
</dbReference>
<dbReference type="InterPro" id="IPR029493">
    <property type="entry name" value="RecD2-like_HHH"/>
</dbReference>
<dbReference type="GO" id="GO:0009338">
    <property type="term" value="C:exodeoxyribonuclease V complex"/>
    <property type="evidence" value="ECO:0007669"/>
    <property type="project" value="TreeGrafter"/>
</dbReference>
<evidence type="ECO:0000256" key="3">
    <source>
        <dbReference type="HAMAP-Rule" id="MF_01488"/>
    </source>
</evidence>
<evidence type="ECO:0000259" key="4">
    <source>
        <dbReference type="SMART" id="SM00278"/>
    </source>
</evidence>
<dbReference type="InterPro" id="IPR003593">
    <property type="entry name" value="AAA+_ATPase"/>
</dbReference>
<keyword evidence="3" id="KW-0378">Hydrolase</keyword>
<feature type="domain" description="AAA+ ATPase" evidence="5">
    <location>
        <begin position="344"/>
        <end position="485"/>
    </location>
</feature>
<dbReference type="InterPro" id="IPR055446">
    <property type="entry name" value="RecD2_N_OB"/>
</dbReference>
<dbReference type="InterPro" id="IPR027417">
    <property type="entry name" value="P-loop_NTPase"/>
</dbReference>
<dbReference type="InterPro" id="IPR006345">
    <property type="entry name" value="RecD2"/>
</dbReference>
<dbReference type="GO" id="GO:0016887">
    <property type="term" value="F:ATP hydrolysis activity"/>
    <property type="evidence" value="ECO:0007669"/>
    <property type="project" value="RHEA"/>
</dbReference>
<evidence type="ECO:0000259" key="5">
    <source>
        <dbReference type="SMART" id="SM00382"/>
    </source>
</evidence>
<dbReference type="InterPro" id="IPR027785">
    <property type="entry name" value="UvrD-like_helicase_C"/>
</dbReference>
<dbReference type="SMART" id="SM00278">
    <property type="entry name" value="HhH1"/>
    <property type="match status" value="2"/>
</dbReference>
<name>A8PLI9_9COXI</name>
<comment type="similarity">
    <text evidence="3">Belongs to the RecD family. RecD2 subfamily.</text>
</comment>
<sequence>MALPVQQRSSEKLIGLIERVTFHSETSGFCVLKVKARGRRDMVTVIAQTARVLAGESIEALGGWTHHKDHGLQFNATQLRIIPPTSLEGIEKYLGSGLVKGIGPYFAKQLVKVLGTDVFDVIEHTPERLGEVPGIGKKRQRKILTGWKEQKAIREIMVFLQGHGLGTSRAFRIYKTYGEQAIQKVKENPYRLASDIRGIGFKTADQLAKSLGLRADSPLRARAGLQYALQLAGQEGHCALLQTDLIQATHKLLNVSELIIATAIAAEVEAKELIQTLSNDNITLALKSFYQAEVSIAKRLKYLLFGGSFPWGKIDPDKAIPWVEKQTGLQLATSQKAAIIQALQSKVMIISGGPGVGKTTVVNSLIKIFQTRQLTIELCAPTGRAAKRLSEVTGLIAKTIHRCLGFDPHIFGFKYHADFPLPADIVVVDEVSMLDITLMNQLLKAIPQQAALFLIGDVDQLPSVGPGSVLADLITSKQIPMVVLTEIFRQAATSQIIVNAHRVNQGKMPFKKSLPSSDFYFIPANTPEEIQTKLIDCVTQRIPKRFPFHSVQDIQVLTPMNRGAVGAYHLNHALQQALNASSEPKIQRFGWTFSPGDKVIQTVNNYDKEVFNGDIGFIAKINLEETTLQINFEDRLVEYDFNELDEIALAYATSIHKSQGSEYKAVVIPIAMQHYRLLARNLLYTGITRGKKLVILIGQYKALALAVHQQPSQQRLTQLIQRMADIF</sequence>
<dbReference type="GO" id="GO:0003677">
    <property type="term" value="F:DNA binding"/>
    <property type="evidence" value="ECO:0007669"/>
    <property type="project" value="UniProtKB-UniRule"/>
</dbReference>
<keyword evidence="1 3" id="KW-0547">Nucleotide-binding</keyword>
<feature type="domain" description="Helix-hairpin-helix DNA-binding motif class 1" evidence="4">
    <location>
        <begin position="191"/>
        <end position="210"/>
    </location>
</feature>
<dbReference type="GO" id="GO:0006310">
    <property type="term" value="P:DNA recombination"/>
    <property type="evidence" value="ECO:0007669"/>
    <property type="project" value="InterPro"/>
</dbReference>
<dbReference type="EC" id="5.6.2.3" evidence="3"/>
<evidence type="ECO:0000256" key="1">
    <source>
        <dbReference type="ARBA" id="ARBA00022741"/>
    </source>
</evidence>
<evidence type="ECO:0000313" key="6">
    <source>
        <dbReference type="EMBL" id="EDP46829.1"/>
    </source>
</evidence>
<accession>A8PLI9</accession>
<keyword evidence="7" id="KW-1185">Reference proteome</keyword>